<reference evidence="10 11" key="1">
    <citation type="submission" date="2024-08" db="EMBL/GenBank/DDBJ databases">
        <title>Clostridium lapicellarii sp. nov., and Clostridium renhuaiense sp. nov., two species isolated from the mud in a fermentation cellar used for producing sauce-flavour Chinese liquors.</title>
        <authorList>
            <person name="Yang F."/>
            <person name="Wang H."/>
            <person name="Chen L.Q."/>
            <person name="Zhou N."/>
            <person name="Lu J.J."/>
            <person name="Pu X.X."/>
            <person name="Wan B."/>
            <person name="Wang L."/>
            <person name="Liu S.J."/>
        </authorList>
    </citation>
    <scope>NUCLEOTIDE SEQUENCE [LARGE SCALE GENOMIC DNA]</scope>
    <source>
        <strain evidence="10 11">MT-5</strain>
    </source>
</reference>
<dbReference type="Proteomes" id="UP001564657">
    <property type="component" value="Unassembled WGS sequence"/>
</dbReference>
<organism evidence="10 11">
    <name type="scientific">Clostridium moutaii</name>
    <dbReference type="NCBI Taxonomy" id="3240932"/>
    <lineage>
        <taxon>Bacteria</taxon>
        <taxon>Bacillati</taxon>
        <taxon>Bacillota</taxon>
        <taxon>Clostridia</taxon>
        <taxon>Eubacteriales</taxon>
        <taxon>Clostridiaceae</taxon>
        <taxon>Clostridium</taxon>
    </lineage>
</organism>
<evidence type="ECO:0000256" key="8">
    <source>
        <dbReference type="SAM" id="Phobius"/>
    </source>
</evidence>
<keyword evidence="4" id="KW-1003">Cell membrane</keyword>
<evidence type="ECO:0000313" key="11">
    <source>
        <dbReference type="Proteomes" id="UP001564657"/>
    </source>
</evidence>
<feature type="transmembrane region" description="Helical" evidence="8">
    <location>
        <begin position="162"/>
        <end position="185"/>
    </location>
</feature>
<evidence type="ECO:0000256" key="2">
    <source>
        <dbReference type="ARBA" id="ARBA00007069"/>
    </source>
</evidence>
<feature type="transmembrane region" description="Helical" evidence="8">
    <location>
        <begin position="112"/>
        <end position="127"/>
    </location>
</feature>
<evidence type="ECO:0000313" key="10">
    <source>
        <dbReference type="EMBL" id="MEY7999950.1"/>
    </source>
</evidence>
<feature type="transmembrane region" description="Helical" evidence="8">
    <location>
        <begin position="25"/>
        <end position="51"/>
    </location>
</feature>
<feature type="transmembrane region" description="Helical" evidence="8">
    <location>
        <begin position="265"/>
        <end position="287"/>
    </location>
</feature>
<comment type="subcellular location">
    <subcellularLocation>
        <location evidence="1">Cell membrane</location>
        <topology evidence="1">Multi-pass membrane protein</topology>
    </subcellularLocation>
</comment>
<proteinExistence type="inferred from homology"/>
<dbReference type="Gene3D" id="1.10.3720.10">
    <property type="entry name" value="MetI-like"/>
    <property type="match status" value="1"/>
</dbReference>
<dbReference type="InterPro" id="IPR035906">
    <property type="entry name" value="MetI-like_sf"/>
</dbReference>
<name>A0ABV4BN58_9CLOT</name>
<evidence type="ECO:0000259" key="9">
    <source>
        <dbReference type="PROSITE" id="PS50928"/>
    </source>
</evidence>
<dbReference type="EMBL" id="JBGEWD010000005">
    <property type="protein sequence ID" value="MEY7999950.1"/>
    <property type="molecule type" value="Genomic_DNA"/>
</dbReference>
<dbReference type="RefSeq" id="WP_369703840.1">
    <property type="nucleotide sequence ID" value="NZ_JBGEWD010000005.1"/>
</dbReference>
<evidence type="ECO:0000256" key="5">
    <source>
        <dbReference type="ARBA" id="ARBA00022692"/>
    </source>
</evidence>
<evidence type="ECO:0000256" key="3">
    <source>
        <dbReference type="ARBA" id="ARBA00022448"/>
    </source>
</evidence>
<feature type="transmembrane region" description="Helical" evidence="8">
    <location>
        <begin position="133"/>
        <end position="150"/>
    </location>
</feature>
<protein>
    <submittedName>
        <fullName evidence="10">ABC transporter permease</fullName>
    </submittedName>
</protein>
<evidence type="ECO:0000256" key="6">
    <source>
        <dbReference type="ARBA" id="ARBA00022989"/>
    </source>
</evidence>
<dbReference type="SUPFAM" id="SSF161098">
    <property type="entry name" value="MetI-like"/>
    <property type="match status" value="1"/>
</dbReference>
<keyword evidence="6 8" id="KW-1133">Transmembrane helix</keyword>
<comment type="similarity">
    <text evidence="2">Belongs to the binding-protein-dependent transport system permease family. CysTW subfamily.</text>
</comment>
<keyword evidence="11" id="KW-1185">Reference proteome</keyword>
<evidence type="ECO:0000256" key="4">
    <source>
        <dbReference type="ARBA" id="ARBA00022475"/>
    </source>
</evidence>
<keyword evidence="7 8" id="KW-0472">Membrane</keyword>
<keyword evidence="5 8" id="KW-0812">Transmembrane</keyword>
<dbReference type="CDD" id="cd06261">
    <property type="entry name" value="TM_PBP2"/>
    <property type="match status" value="1"/>
</dbReference>
<dbReference type="PANTHER" id="PTHR42929">
    <property type="entry name" value="INNER MEMBRANE ABC TRANSPORTER PERMEASE PROTEIN YDCU-RELATED-RELATED"/>
    <property type="match status" value="1"/>
</dbReference>
<feature type="transmembrane region" description="Helical" evidence="8">
    <location>
        <begin position="222"/>
        <end position="244"/>
    </location>
</feature>
<feature type="domain" description="ABC transmembrane type-1" evidence="9">
    <location>
        <begin position="80"/>
        <end position="286"/>
    </location>
</feature>
<dbReference type="PANTHER" id="PTHR42929:SF1">
    <property type="entry name" value="INNER MEMBRANE ABC TRANSPORTER PERMEASE PROTEIN YDCU-RELATED"/>
    <property type="match status" value="1"/>
</dbReference>
<sequence>MRTESKSTHGRNIIKRWIPNFEKNFFILPISIWMIFFMAVPILYIVFISFLQRGVNGGIDFTFSVENYKRIISPLYFKVFFDSISIAFITTLCTLVLGYPFAYLVVKIPKRFRILAIMLIIIPFWTNSLIRTYAWMILMSTGGLINNVLIKIGLISEPLEMLYTYGAVLVGMIYTLFPFMVLPLYTSIEKIQKIYIDAAEDLGANPFRAFLTVTLPLTMPGVIAGCILVFIPSLGLFYICDLMGGSKVMLMGNLIRNQFLVSRDWPFGAAVSIIMIIAVLIIVGISVKLVGKKIDLEVF</sequence>
<accession>A0ABV4BN58</accession>
<dbReference type="InterPro" id="IPR000515">
    <property type="entry name" value="MetI-like"/>
</dbReference>
<comment type="caution">
    <text evidence="10">The sequence shown here is derived from an EMBL/GenBank/DDBJ whole genome shotgun (WGS) entry which is preliminary data.</text>
</comment>
<dbReference type="PROSITE" id="PS50928">
    <property type="entry name" value="ABC_TM1"/>
    <property type="match status" value="1"/>
</dbReference>
<keyword evidence="3" id="KW-0813">Transport</keyword>
<evidence type="ECO:0000256" key="7">
    <source>
        <dbReference type="ARBA" id="ARBA00023136"/>
    </source>
</evidence>
<gene>
    <name evidence="10" type="ORF">AB8U03_07025</name>
</gene>
<evidence type="ECO:0000256" key="1">
    <source>
        <dbReference type="ARBA" id="ARBA00004651"/>
    </source>
</evidence>
<feature type="transmembrane region" description="Helical" evidence="8">
    <location>
        <begin position="84"/>
        <end position="105"/>
    </location>
</feature>